<evidence type="ECO:0000256" key="5">
    <source>
        <dbReference type="ARBA" id="ARBA00022737"/>
    </source>
</evidence>
<name>A0AAW0X2Y5_CHEQU</name>
<comment type="subcellular location">
    <subcellularLocation>
        <location evidence="1">Membrane</location>
        <topology evidence="1">Multi-pass membrane protein</topology>
    </subcellularLocation>
</comment>
<dbReference type="PANTHER" id="PTHR47143:SF4">
    <property type="entry name" value="TRANSIENT RECEPTOR POTENTIAL CATION CHANNEL PROTEIN PAINLESS"/>
    <property type="match status" value="1"/>
</dbReference>
<evidence type="ECO:0000313" key="15">
    <source>
        <dbReference type="EMBL" id="KAK8738716.1"/>
    </source>
</evidence>
<evidence type="ECO:0000256" key="8">
    <source>
        <dbReference type="ARBA" id="ARBA00023065"/>
    </source>
</evidence>
<feature type="transmembrane region" description="Helical" evidence="13">
    <location>
        <begin position="814"/>
        <end position="835"/>
    </location>
</feature>
<evidence type="ECO:0000256" key="7">
    <source>
        <dbReference type="ARBA" id="ARBA00023043"/>
    </source>
</evidence>
<evidence type="ECO:0000313" key="16">
    <source>
        <dbReference type="Proteomes" id="UP001445076"/>
    </source>
</evidence>
<evidence type="ECO:0000256" key="11">
    <source>
        <dbReference type="PROSITE-ProRule" id="PRU00023"/>
    </source>
</evidence>
<feature type="repeat" description="ANK" evidence="11">
    <location>
        <begin position="458"/>
        <end position="490"/>
    </location>
</feature>
<protein>
    <recommendedName>
        <fullName evidence="14">Ion transport domain-containing protein</fullName>
    </recommendedName>
</protein>
<dbReference type="Proteomes" id="UP001445076">
    <property type="component" value="Unassembled WGS sequence"/>
</dbReference>
<sequence length="974" mass="109518">MGSKRSHSSLFDCLTSSSGSNTPPLSPTSTTTTTTTLSHCVPTSPIKPTVVRWAQKRTSAQGLVMVADVENQKTPLMSSQEELRAERVISLLEHDNVGKLREMLDEWGKNCVWRPRPNNKEIALVETSLHIAVKKNAPRCLQALLDGNPPEEVLDAPDDDGATPLLVAVAEAQPNLVEMLINAGAHINARNDKGQSVLHILTYITSRGAESEKVLQDLTDLLLRQKGIDLEPHAHLTPLAAAASKLPQEHGVSKNGLISLCRKLVNAGASLQEDGGDGTIEKVLLNKQALPAVLEDVEQLPPPKRPAKSQFLDMIFMGKNIDDVKAFLRNQSPKDAHAAVNCRLGKQTLLFYAINISNEALVEVLINYGAKPRVLEVTNELPIHRAASRGHWSIFNLIINHMKINDRPVDLKDYTVSIIQKLMESNKKKDTSPEINHSKCLQRLMQDDVILNLNQEWMGQTALHVAASFNNQEAMSEFLSRGAFLGAHQTTVAHDHSNILDSLLPATLERAMDGCIVHCPITDDVSENENILNEDHRLKLDYRFLVPPTSEDIENERSINETETLMDISRSNRHRHAIKHPLVQVLLYAKWRKVLPLYLLNLGIYFIFVIILTAFVYSVKDLRILEAQAKNDLASGSGNGTINEKIENKQVTVNCFMGILLPITIYMLIREVFQIFFSREIYLKSIENYLEWFLVVIVIVLCSARFAADVTRHLAAWAMIVAWYEFVLILGRAPPLAIYVTMLRHVSWNFLKLIFLYGALILAFTISFNIILQPTGADQDTDFSDFWSTLPKAIVMATGEFEYSDLSQHFSRRLIFLTSALLVFLLFLFLIFLVLMNVMNGLAVTDTQKVVEDATLHSLTSRLELIYLIESLFLRCPGLHSHMEKVQLLSGNKYKPVLYAQMNKHIKKQRLISGKEQFRSKLDDYSAECLRNHRLQKLEEDKEGGDPLSKYLPVLQKLQDVLSTHPQVLQHSGP</sequence>
<dbReference type="Gene3D" id="1.25.40.20">
    <property type="entry name" value="Ankyrin repeat-containing domain"/>
    <property type="match status" value="2"/>
</dbReference>
<gene>
    <name evidence="15" type="ORF">OTU49_017423</name>
</gene>
<dbReference type="SUPFAM" id="SSF48403">
    <property type="entry name" value="Ankyrin repeat"/>
    <property type="match status" value="2"/>
</dbReference>
<keyword evidence="10" id="KW-0407">Ion channel</keyword>
<dbReference type="PROSITE" id="PS50088">
    <property type="entry name" value="ANK_REPEAT"/>
    <property type="match status" value="2"/>
</dbReference>
<keyword evidence="7 11" id="KW-0040">ANK repeat</keyword>
<dbReference type="GO" id="GO:0034703">
    <property type="term" value="C:cation channel complex"/>
    <property type="evidence" value="ECO:0007669"/>
    <property type="project" value="UniProtKB-ARBA"/>
</dbReference>
<keyword evidence="16" id="KW-1185">Reference proteome</keyword>
<evidence type="ECO:0000256" key="3">
    <source>
        <dbReference type="ARBA" id="ARBA00022606"/>
    </source>
</evidence>
<keyword evidence="2" id="KW-0813">Transport</keyword>
<keyword evidence="4 13" id="KW-0812">Transmembrane</keyword>
<accession>A0AAW0X2Y5</accession>
<dbReference type="InterPro" id="IPR002110">
    <property type="entry name" value="Ankyrin_rpt"/>
</dbReference>
<feature type="transmembrane region" description="Helical" evidence="13">
    <location>
        <begin position="754"/>
        <end position="772"/>
    </location>
</feature>
<feature type="transmembrane region" description="Helical" evidence="13">
    <location>
        <begin position="651"/>
        <end position="669"/>
    </location>
</feature>
<dbReference type="Pfam" id="PF00023">
    <property type="entry name" value="Ank"/>
    <property type="match status" value="1"/>
</dbReference>
<feature type="repeat" description="ANK" evidence="11">
    <location>
        <begin position="160"/>
        <end position="192"/>
    </location>
</feature>
<keyword evidence="3" id="KW-0716">Sensory transduction</keyword>
<feature type="transmembrane region" description="Helical" evidence="13">
    <location>
        <begin position="689"/>
        <end position="708"/>
    </location>
</feature>
<dbReference type="Pfam" id="PF12796">
    <property type="entry name" value="Ank_2"/>
    <property type="match status" value="1"/>
</dbReference>
<evidence type="ECO:0000256" key="2">
    <source>
        <dbReference type="ARBA" id="ARBA00022448"/>
    </source>
</evidence>
<feature type="region of interest" description="Disordered" evidence="12">
    <location>
        <begin position="1"/>
        <end position="40"/>
    </location>
</feature>
<keyword evidence="8" id="KW-0406">Ion transport</keyword>
<dbReference type="SMART" id="SM00248">
    <property type="entry name" value="ANK"/>
    <property type="match status" value="6"/>
</dbReference>
<keyword evidence="5" id="KW-0677">Repeat</keyword>
<proteinExistence type="predicted"/>
<comment type="caution">
    <text evidence="15">The sequence shown here is derived from an EMBL/GenBank/DDBJ whole genome shotgun (WGS) entry which is preliminary data.</text>
</comment>
<dbReference type="InterPro" id="IPR005821">
    <property type="entry name" value="Ion_trans_dom"/>
</dbReference>
<evidence type="ECO:0000256" key="13">
    <source>
        <dbReference type="SAM" id="Phobius"/>
    </source>
</evidence>
<dbReference type="PROSITE" id="PS50297">
    <property type="entry name" value="ANK_REP_REGION"/>
    <property type="match status" value="2"/>
</dbReference>
<keyword evidence="6 13" id="KW-1133">Transmembrane helix</keyword>
<dbReference type="InterPro" id="IPR036770">
    <property type="entry name" value="Ankyrin_rpt-contain_sf"/>
</dbReference>
<evidence type="ECO:0000259" key="14">
    <source>
        <dbReference type="Pfam" id="PF00520"/>
    </source>
</evidence>
<evidence type="ECO:0000256" key="9">
    <source>
        <dbReference type="ARBA" id="ARBA00023136"/>
    </source>
</evidence>
<dbReference type="InterPro" id="IPR052076">
    <property type="entry name" value="TRP_cation_channel"/>
</dbReference>
<dbReference type="Pfam" id="PF00520">
    <property type="entry name" value="Ion_trans"/>
    <property type="match status" value="1"/>
</dbReference>
<feature type="compositionally biased region" description="Low complexity" evidence="12">
    <location>
        <begin position="14"/>
        <end position="38"/>
    </location>
</feature>
<dbReference type="GO" id="GO:0005216">
    <property type="term" value="F:monoatomic ion channel activity"/>
    <property type="evidence" value="ECO:0007669"/>
    <property type="project" value="InterPro"/>
</dbReference>
<dbReference type="AlphaFoldDB" id="A0AAW0X2Y5"/>
<feature type="transmembrane region" description="Helical" evidence="13">
    <location>
        <begin position="714"/>
        <end position="733"/>
    </location>
</feature>
<dbReference type="PANTHER" id="PTHR47143">
    <property type="entry name" value="TRANSIENT RECEPTOR POTENTIAL CATION CHANNEL PROTEIN PAINLESS"/>
    <property type="match status" value="1"/>
</dbReference>
<evidence type="ECO:0000256" key="1">
    <source>
        <dbReference type="ARBA" id="ARBA00004141"/>
    </source>
</evidence>
<reference evidence="15 16" key="1">
    <citation type="journal article" date="2024" name="BMC Genomics">
        <title>Genome assembly of redclaw crayfish (Cherax quadricarinatus) provides insights into its immune adaptation and hypoxia tolerance.</title>
        <authorList>
            <person name="Liu Z."/>
            <person name="Zheng J."/>
            <person name="Li H."/>
            <person name="Fang K."/>
            <person name="Wang S."/>
            <person name="He J."/>
            <person name="Zhou D."/>
            <person name="Weng S."/>
            <person name="Chi M."/>
            <person name="Gu Z."/>
            <person name="He J."/>
            <person name="Li F."/>
            <person name="Wang M."/>
        </authorList>
    </citation>
    <scope>NUCLEOTIDE SEQUENCE [LARGE SCALE GENOMIC DNA]</scope>
    <source>
        <strain evidence="15">ZL_2023a</strain>
    </source>
</reference>
<evidence type="ECO:0000256" key="4">
    <source>
        <dbReference type="ARBA" id="ARBA00022692"/>
    </source>
</evidence>
<keyword evidence="9 13" id="KW-0472">Membrane</keyword>
<feature type="transmembrane region" description="Helical" evidence="13">
    <location>
        <begin position="597"/>
        <end position="617"/>
    </location>
</feature>
<organism evidence="15 16">
    <name type="scientific">Cherax quadricarinatus</name>
    <name type="common">Australian red claw crayfish</name>
    <dbReference type="NCBI Taxonomy" id="27406"/>
    <lineage>
        <taxon>Eukaryota</taxon>
        <taxon>Metazoa</taxon>
        <taxon>Ecdysozoa</taxon>
        <taxon>Arthropoda</taxon>
        <taxon>Crustacea</taxon>
        <taxon>Multicrustacea</taxon>
        <taxon>Malacostraca</taxon>
        <taxon>Eumalacostraca</taxon>
        <taxon>Eucarida</taxon>
        <taxon>Decapoda</taxon>
        <taxon>Pleocyemata</taxon>
        <taxon>Astacidea</taxon>
        <taxon>Parastacoidea</taxon>
        <taxon>Parastacidae</taxon>
        <taxon>Cherax</taxon>
    </lineage>
</organism>
<feature type="domain" description="Ion transport" evidence="14">
    <location>
        <begin position="661"/>
        <end position="853"/>
    </location>
</feature>
<evidence type="ECO:0000256" key="6">
    <source>
        <dbReference type="ARBA" id="ARBA00022989"/>
    </source>
</evidence>
<evidence type="ECO:0000256" key="12">
    <source>
        <dbReference type="SAM" id="MobiDB-lite"/>
    </source>
</evidence>
<dbReference type="EMBL" id="JARKIK010000039">
    <property type="protein sequence ID" value="KAK8738716.1"/>
    <property type="molecule type" value="Genomic_DNA"/>
</dbReference>
<evidence type="ECO:0000256" key="10">
    <source>
        <dbReference type="ARBA" id="ARBA00023303"/>
    </source>
</evidence>